<dbReference type="PANTHER" id="PTHR12191">
    <property type="entry name" value="SOLUTE CARRIER FAMILY 39"/>
    <property type="match status" value="1"/>
</dbReference>
<feature type="transmembrane region" description="Helical" evidence="7">
    <location>
        <begin position="325"/>
        <end position="345"/>
    </location>
</feature>
<evidence type="ECO:0000256" key="3">
    <source>
        <dbReference type="ARBA" id="ARBA00022692"/>
    </source>
</evidence>
<evidence type="ECO:0000256" key="4">
    <source>
        <dbReference type="ARBA" id="ARBA00022989"/>
    </source>
</evidence>
<dbReference type="InterPro" id="IPR003689">
    <property type="entry name" value="ZIP"/>
</dbReference>
<feature type="transmembrane region" description="Helical" evidence="7">
    <location>
        <begin position="457"/>
        <end position="478"/>
    </location>
</feature>
<dbReference type="Pfam" id="PF02535">
    <property type="entry name" value="Zip"/>
    <property type="match status" value="2"/>
</dbReference>
<evidence type="ECO:0000256" key="1">
    <source>
        <dbReference type="ARBA" id="ARBA00004141"/>
    </source>
</evidence>
<dbReference type="Proteomes" id="UP000663832">
    <property type="component" value="Unassembled WGS sequence"/>
</dbReference>
<gene>
    <name evidence="8" type="ORF">BJG266_LOCUS35535</name>
    <name evidence="9" type="ORF">QVE165_LOCUS52559</name>
</gene>
<dbReference type="AlphaFoldDB" id="A0A816AUY8"/>
<dbReference type="PANTHER" id="PTHR12191:SF21">
    <property type="entry name" value="ZINC TRANSPORTER ZIP4"/>
    <property type="match status" value="1"/>
</dbReference>
<name>A0A816AUY8_9BILA</name>
<evidence type="ECO:0000256" key="7">
    <source>
        <dbReference type="SAM" id="Phobius"/>
    </source>
</evidence>
<feature type="transmembrane region" description="Helical" evidence="7">
    <location>
        <begin position="751"/>
        <end position="774"/>
    </location>
</feature>
<feature type="transmembrane region" description="Helical" evidence="7">
    <location>
        <begin position="720"/>
        <end position="739"/>
    </location>
</feature>
<evidence type="ECO:0000256" key="2">
    <source>
        <dbReference type="ARBA" id="ARBA00006939"/>
    </source>
</evidence>
<dbReference type="GO" id="GO:0030003">
    <property type="term" value="P:intracellular monoatomic cation homeostasis"/>
    <property type="evidence" value="ECO:0007669"/>
    <property type="project" value="TreeGrafter"/>
</dbReference>
<feature type="transmembrane region" description="Helical" evidence="7">
    <location>
        <begin position="7"/>
        <end position="24"/>
    </location>
</feature>
<dbReference type="GO" id="GO:0140410">
    <property type="term" value="F:monoatomic cation:bicarbonate symporter activity"/>
    <property type="evidence" value="ECO:0007669"/>
    <property type="project" value="TreeGrafter"/>
</dbReference>
<dbReference type="EMBL" id="CAJNOM010001261">
    <property type="protein sequence ID" value="CAF1600402.1"/>
    <property type="molecule type" value="Genomic_DNA"/>
</dbReference>
<feature type="transmembrane region" description="Helical" evidence="7">
    <location>
        <begin position="95"/>
        <end position="116"/>
    </location>
</feature>
<feature type="transmembrane region" description="Helical" evidence="7">
    <location>
        <begin position="485"/>
        <end position="503"/>
    </location>
</feature>
<feature type="transmembrane region" description="Helical" evidence="7">
    <location>
        <begin position="182"/>
        <end position="203"/>
    </location>
</feature>
<evidence type="ECO:0000313" key="9">
    <source>
        <dbReference type="EMBL" id="CAF1600402.1"/>
    </source>
</evidence>
<feature type="region of interest" description="Disordered" evidence="6">
    <location>
        <begin position="519"/>
        <end position="539"/>
    </location>
</feature>
<keyword evidence="3 7" id="KW-0812">Transmembrane</keyword>
<dbReference type="Proteomes" id="UP000663877">
    <property type="component" value="Unassembled WGS sequence"/>
</dbReference>
<accession>A0A816AUY8</accession>
<reference evidence="9" key="1">
    <citation type="submission" date="2021-02" db="EMBL/GenBank/DDBJ databases">
        <authorList>
            <person name="Nowell W R."/>
        </authorList>
    </citation>
    <scope>NUCLEOTIDE SEQUENCE</scope>
</reference>
<sequence>MLSIDRFLGIFQLLIIFSTFLNFINTKQNKNTCWSSSTIYHISSLDNNNTNWEINCTEIELVEECHLSFVEKITNKTCSQSTILSDKQPSFTQKYGYGFLAVFIISILSLAGFLAFPLMKKPYYKYLNAFFTALAVGTLFADTTFELLPVIIQSGETSTHVHEHGQTISNQHSDRKIHIPLFLWQMATLVITAYIFYVIELFIHVFMHHRHHRVEVISNSNPQALPMSEINVSQPHRNDSLISTNTVPNLTITADERQTKSTGWMIIIGDGIHNVADGLAIGAAFAENTMFGLTTSIAIACHELPTELGEYMVLIESGFTIRQALLFNFISACTAIIGFFIGASIAQNEAARTWIFAVTAGTFAYIALVDLWPTLMPLTNKFDWIRFICVTCGYLTAEEDQDTRTSSIDTDDTKRKLDNTINSDKLQSSFVRHIIDTIGFKSGDSHHKSGPTNAEKYGYGFLSVFIISTFSLGGALIFPLTKKPYYKYLNAFFTALAVGALYADSAFELFPSIIQFDGHSSKSSSNETQTNETEPANDDDEPTVPYFLWQMLLIVLTSYVFYVLELMIVVVINYRNRQSKDDYSLDHENLPVEAVSTLPILTRDRGTTIVSATFPNYSLTPDDKQTPAIGWMIIIGDGIHNVADGLAIGAAFSENILFGITTAIAIACHELPTELGEMMILIESGFTIRRALLFNLFSACTAFIGFFIGASLSADEASRTWIFSITAGIFIYIALVDLWPSLMPESDVFDWIRFACVTVGYLSGVFVMFGLAILTEQVIQDPQNG</sequence>
<dbReference type="GO" id="GO:0005886">
    <property type="term" value="C:plasma membrane"/>
    <property type="evidence" value="ECO:0007669"/>
    <property type="project" value="TreeGrafter"/>
</dbReference>
<protein>
    <submittedName>
        <fullName evidence="9">Uncharacterized protein</fullName>
    </submittedName>
</protein>
<dbReference type="GO" id="GO:0005385">
    <property type="term" value="F:zinc ion transmembrane transporter activity"/>
    <property type="evidence" value="ECO:0007669"/>
    <property type="project" value="TreeGrafter"/>
</dbReference>
<evidence type="ECO:0000256" key="6">
    <source>
        <dbReference type="SAM" id="MobiDB-lite"/>
    </source>
</evidence>
<proteinExistence type="inferred from homology"/>
<organism evidence="9 10">
    <name type="scientific">Adineta steineri</name>
    <dbReference type="NCBI Taxonomy" id="433720"/>
    <lineage>
        <taxon>Eukaryota</taxon>
        <taxon>Metazoa</taxon>
        <taxon>Spiralia</taxon>
        <taxon>Gnathifera</taxon>
        <taxon>Rotifera</taxon>
        <taxon>Eurotatoria</taxon>
        <taxon>Bdelloidea</taxon>
        <taxon>Adinetida</taxon>
        <taxon>Adinetidae</taxon>
        <taxon>Adineta</taxon>
    </lineage>
</organism>
<evidence type="ECO:0000313" key="10">
    <source>
        <dbReference type="Proteomes" id="UP000663832"/>
    </source>
</evidence>
<keyword evidence="10" id="KW-1185">Reference proteome</keyword>
<feature type="transmembrane region" description="Helical" evidence="7">
    <location>
        <begin position="123"/>
        <end position="141"/>
    </location>
</feature>
<feature type="transmembrane region" description="Helical" evidence="7">
    <location>
        <begin position="351"/>
        <end position="369"/>
    </location>
</feature>
<feature type="transmembrane region" description="Helical" evidence="7">
    <location>
        <begin position="692"/>
        <end position="714"/>
    </location>
</feature>
<comment type="subcellular location">
    <subcellularLocation>
        <location evidence="1">Membrane</location>
        <topology evidence="1">Multi-pass membrane protein</topology>
    </subcellularLocation>
</comment>
<dbReference type="GO" id="GO:0071578">
    <property type="term" value="P:zinc ion import across plasma membrane"/>
    <property type="evidence" value="ECO:0007669"/>
    <property type="project" value="TreeGrafter"/>
</dbReference>
<feature type="transmembrane region" description="Helical" evidence="7">
    <location>
        <begin position="547"/>
        <end position="572"/>
    </location>
</feature>
<evidence type="ECO:0000256" key="5">
    <source>
        <dbReference type="ARBA" id="ARBA00023136"/>
    </source>
</evidence>
<keyword evidence="4 7" id="KW-1133">Transmembrane helix</keyword>
<evidence type="ECO:0000313" key="8">
    <source>
        <dbReference type="EMBL" id="CAF1361766.1"/>
    </source>
</evidence>
<keyword evidence="5 7" id="KW-0472">Membrane</keyword>
<feature type="compositionally biased region" description="Polar residues" evidence="6">
    <location>
        <begin position="521"/>
        <end position="534"/>
    </location>
</feature>
<comment type="similarity">
    <text evidence="2">Belongs to the ZIP transporter (TC 2.A.5) family.</text>
</comment>
<comment type="caution">
    <text evidence="9">The sequence shown here is derived from an EMBL/GenBank/DDBJ whole genome shotgun (WGS) entry which is preliminary data.</text>
</comment>
<dbReference type="InterPro" id="IPR050799">
    <property type="entry name" value="ZIP_Transporter"/>
</dbReference>
<dbReference type="EMBL" id="CAJNOI010000914">
    <property type="protein sequence ID" value="CAF1361766.1"/>
    <property type="molecule type" value="Genomic_DNA"/>
</dbReference>
<dbReference type="OrthoDB" id="200954at2759"/>